<sequence length="638" mass="71975">MSIFDKAIIGAGGGAMYYLDARMGSDLTSDVREQFKKQFGKIKNEEARRKALKHLLFVGDKDIDMQKAPEDKSLLDLTSERAVLKNTVLIGMSNPWHIGKNDRYTGRGGNYVVNHTRQVISTRPLSSFKNTQSRSTVKAEWEKVFSTSDSVGGEEVLFEQSQGYTTRESFKDEWLNVIGRAMNRGLTRVWGNVTKIEWKRDDDEDKAHFEITFTPMKSEKVRDPIKARELLLMTGNGSYLKPTEANGIKVPKGWERDRRIMDMDQLMRFLVVNGKKRKRIVVQGGNAAIDAVEQAIRYGHEVHWLVRSGVNILANSLLVHAPKLAKSGTYVNQSVTSEFKKGVSLAEVASSSSTQLRVQAYSLEDEKAGKGENEVITKKKTLVTDIQDVDIYVYCIGQEVNDSPSGVAKLLVSSDLLKQKGRGVDESELELICDEGWLFRSLSHRENAVKEAAIGLRKRFSERCRIDVLGAASFMLVSPQGNLGSKLKPLTNYQIQSVADVRQLAALKDVMRAYCNTLSGASLDPKNVNFLGGTKNEIAAFIAMHHEFIPPVVADELTHFLMRVRTREEFTNGYTGDEMADIREALKGIDDYFRIREEVRTFLETKMTQVVMDYRKLMLAPFQEEISTLKWADILRED</sequence>
<accession>A0A7X4YE68</accession>
<evidence type="ECO:0008006" key="3">
    <source>
        <dbReference type="Google" id="ProtNLM"/>
    </source>
</evidence>
<dbReference type="Proteomes" id="UP000537825">
    <property type="component" value="Unassembled WGS sequence"/>
</dbReference>
<evidence type="ECO:0000313" key="2">
    <source>
        <dbReference type="Proteomes" id="UP000537825"/>
    </source>
</evidence>
<name>A0A7X4YE68_9BACT</name>
<dbReference type="EMBL" id="JAAAPK010000008">
    <property type="protein sequence ID" value="NBC43734.1"/>
    <property type="molecule type" value="Genomic_DNA"/>
</dbReference>
<evidence type="ECO:0000313" key="1">
    <source>
        <dbReference type="EMBL" id="NBC43734.1"/>
    </source>
</evidence>
<comment type="caution">
    <text evidence="1">The sequence shown here is derived from an EMBL/GenBank/DDBJ whole genome shotgun (WGS) entry which is preliminary data.</text>
</comment>
<keyword evidence="2" id="KW-1185">Reference proteome</keyword>
<reference evidence="1 2" key="1">
    <citation type="submission" date="2020-01" db="EMBL/GenBank/DDBJ databases">
        <title>The draft genome sequence of Corallococcus exiguus DSM 14696.</title>
        <authorList>
            <person name="Zhang X."/>
            <person name="Zhu H."/>
        </authorList>
    </citation>
    <scope>NUCLEOTIDE SEQUENCE [LARGE SCALE GENOMIC DNA]</scope>
    <source>
        <strain evidence="1 2">DSM 14696</strain>
    </source>
</reference>
<organism evidence="1 2">
    <name type="scientific">Corallococcus exiguus</name>
    <dbReference type="NCBI Taxonomy" id="83462"/>
    <lineage>
        <taxon>Bacteria</taxon>
        <taxon>Pseudomonadati</taxon>
        <taxon>Myxococcota</taxon>
        <taxon>Myxococcia</taxon>
        <taxon>Myxococcales</taxon>
        <taxon>Cystobacterineae</taxon>
        <taxon>Myxococcaceae</taxon>
        <taxon>Corallococcus</taxon>
    </lineage>
</organism>
<protein>
    <recommendedName>
        <fullName evidence="3">FAD/NAD(P)-binding domain-containing protein</fullName>
    </recommendedName>
</protein>
<dbReference type="RefSeq" id="WP_139919792.1">
    <property type="nucleotide sequence ID" value="NZ_CBCSLE010000068.1"/>
</dbReference>
<proteinExistence type="predicted"/>
<gene>
    <name evidence="1" type="ORF">GTZ93_28400</name>
</gene>
<dbReference type="AlphaFoldDB" id="A0A7X4YE68"/>